<feature type="compositionally biased region" description="Basic and acidic residues" evidence="5">
    <location>
        <begin position="1"/>
        <end position="19"/>
    </location>
</feature>
<sequence length="310" mass="35355">MAKTKKDQTIAVKEKKEPSKTAAKTPEKKKIKPSKVSSGSISMYLAEIGKFNPLPPEREVELAIRIQANDERAMKELVEANLRFVVSVAKKYQGNGLSLADIINEGNMGLIKAAKRFDHTRGFKFISYAVWWIRQSILQALAEQSRLIRLPLNRVGTITKITRAAEKLEAEVERQPKGDEIGAQLEMSGDEVLMAMQYSRRHSSLNSPFQEGENSSLLDIIEDSEAEEPEMKIMLESMTEEVNGALETLSERERVVLEMYFGINRDSAMTLNEIGEEFDLTRERVRQIKEKAIQRLRHRSRSKNLRRYLG</sequence>
<dbReference type="Pfam" id="PF04539">
    <property type="entry name" value="Sigma70_r3"/>
    <property type="match status" value="1"/>
</dbReference>
<feature type="domain" description="RNA polymerase sigma-70 region 1.2" evidence="6">
    <location>
        <begin position="40"/>
        <end position="71"/>
    </location>
</feature>
<evidence type="ECO:0000259" key="7">
    <source>
        <dbReference type="Pfam" id="PF04539"/>
    </source>
</evidence>
<organism evidence="10">
    <name type="scientific">marine metagenome</name>
    <dbReference type="NCBI Taxonomy" id="408172"/>
    <lineage>
        <taxon>unclassified sequences</taxon>
        <taxon>metagenomes</taxon>
        <taxon>ecological metagenomes</taxon>
    </lineage>
</organism>
<proteinExistence type="predicted"/>
<dbReference type="Pfam" id="PF04542">
    <property type="entry name" value="Sigma70_r2"/>
    <property type="match status" value="1"/>
</dbReference>
<dbReference type="InterPro" id="IPR013325">
    <property type="entry name" value="RNA_pol_sigma_r2"/>
</dbReference>
<keyword evidence="3" id="KW-0238">DNA-binding</keyword>
<evidence type="ECO:0000259" key="8">
    <source>
        <dbReference type="Pfam" id="PF04542"/>
    </source>
</evidence>
<dbReference type="CDD" id="cd06171">
    <property type="entry name" value="Sigma70_r4"/>
    <property type="match status" value="1"/>
</dbReference>
<keyword evidence="2" id="KW-0731">Sigma factor</keyword>
<feature type="domain" description="RNA polymerase sigma-70 region 2" evidence="8">
    <location>
        <begin position="77"/>
        <end position="146"/>
    </location>
</feature>
<accession>A0A381SZ08</accession>
<dbReference type="NCBIfam" id="TIGR02937">
    <property type="entry name" value="sigma70-ECF"/>
    <property type="match status" value="1"/>
</dbReference>
<dbReference type="Pfam" id="PF00140">
    <property type="entry name" value="Sigma70_r1_2"/>
    <property type="match status" value="1"/>
</dbReference>
<dbReference type="InterPro" id="IPR007624">
    <property type="entry name" value="RNA_pol_sigma70_r3"/>
</dbReference>
<feature type="region of interest" description="Disordered" evidence="5">
    <location>
        <begin position="1"/>
        <end position="37"/>
    </location>
</feature>
<gene>
    <name evidence="10" type="ORF">METZ01_LOCUS61385</name>
</gene>
<dbReference type="SUPFAM" id="SSF88946">
    <property type="entry name" value="Sigma2 domain of RNA polymerase sigma factors"/>
    <property type="match status" value="1"/>
</dbReference>
<dbReference type="InterPro" id="IPR009042">
    <property type="entry name" value="RNA_pol_sigma70_r1_2"/>
</dbReference>
<evidence type="ECO:0000256" key="2">
    <source>
        <dbReference type="ARBA" id="ARBA00023082"/>
    </source>
</evidence>
<name>A0A381SZ08_9ZZZZ</name>
<keyword evidence="4" id="KW-0804">Transcription</keyword>
<dbReference type="PANTHER" id="PTHR30603">
    <property type="entry name" value="RNA POLYMERASE SIGMA FACTOR RPO"/>
    <property type="match status" value="1"/>
</dbReference>
<dbReference type="InterPro" id="IPR007630">
    <property type="entry name" value="RNA_pol_sigma70_r4"/>
</dbReference>
<dbReference type="InterPro" id="IPR007627">
    <property type="entry name" value="RNA_pol_sigma70_r2"/>
</dbReference>
<dbReference type="GO" id="GO:0003677">
    <property type="term" value="F:DNA binding"/>
    <property type="evidence" value="ECO:0007669"/>
    <property type="project" value="UniProtKB-KW"/>
</dbReference>
<reference evidence="10" key="1">
    <citation type="submission" date="2018-05" db="EMBL/GenBank/DDBJ databases">
        <authorList>
            <person name="Lanie J.A."/>
            <person name="Ng W.-L."/>
            <person name="Kazmierczak K.M."/>
            <person name="Andrzejewski T.M."/>
            <person name="Davidsen T.M."/>
            <person name="Wayne K.J."/>
            <person name="Tettelin H."/>
            <person name="Glass J.I."/>
            <person name="Rusch D."/>
            <person name="Podicherti R."/>
            <person name="Tsui H.-C.T."/>
            <person name="Winkler M.E."/>
        </authorList>
    </citation>
    <scope>NUCLEOTIDE SEQUENCE</scope>
</reference>
<dbReference type="Gene3D" id="1.10.10.10">
    <property type="entry name" value="Winged helix-like DNA-binding domain superfamily/Winged helix DNA-binding domain"/>
    <property type="match status" value="2"/>
</dbReference>
<dbReference type="InterPro" id="IPR013324">
    <property type="entry name" value="RNA_pol_sigma_r3/r4-like"/>
</dbReference>
<evidence type="ECO:0000256" key="5">
    <source>
        <dbReference type="SAM" id="MobiDB-lite"/>
    </source>
</evidence>
<evidence type="ECO:0000256" key="3">
    <source>
        <dbReference type="ARBA" id="ARBA00023125"/>
    </source>
</evidence>
<dbReference type="PANTHER" id="PTHR30603:SF47">
    <property type="entry name" value="RNA POLYMERASE SIGMA FACTOR SIGD, CHLOROPLASTIC"/>
    <property type="match status" value="1"/>
</dbReference>
<dbReference type="Gene3D" id="1.10.601.10">
    <property type="entry name" value="RNA Polymerase Primary Sigma Factor"/>
    <property type="match status" value="1"/>
</dbReference>
<dbReference type="InterPro" id="IPR036388">
    <property type="entry name" value="WH-like_DNA-bd_sf"/>
</dbReference>
<evidence type="ECO:0000313" key="10">
    <source>
        <dbReference type="EMBL" id="SVA08531.1"/>
    </source>
</evidence>
<feature type="domain" description="RNA polymerase sigma-70 region 4" evidence="9">
    <location>
        <begin position="245"/>
        <end position="298"/>
    </location>
</feature>
<dbReference type="InterPro" id="IPR014284">
    <property type="entry name" value="RNA_pol_sigma-70_dom"/>
</dbReference>
<evidence type="ECO:0008006" key="11">
    <source>
        <dbReference type="Google" id="ProtNLM"/>
    </source>
</evidence>
<evidence type="ECO:0000259" key="9">
    <source>
        <dbReference type="Pfam" id="PF04545"/>
    </source>
</evidence>
<evidence type="ECO:0000256" key="4">
    <source>
        <dbReference type="ARBA" id="ARBA00023163"/>
    </source>
</evidence>
<dbReference type="InterPro" id="IPR050239">
    <property type="entry name" value="Sigma-70_RNA_pol_init_factors"/>
</dbReference>
<dbReference type="InterPro" id="IPR000943">
    <property type="entry name" value="RNA_pol_sigma70"/>
</dbReference>
<dbReference type="SUPFAM" id="SSF88659">
    <property type="entry name" value="Sigma3 and sigma4 domains of RNA polymerase sigma factors"/>
    <property type="match status" value="2"/>
</dbReference>
<dbReference type="PRINTS" id="PR00046">
    <property type="entry name" value="SIGMA70FCT"/>
</dbReference>
<evidence type="ECO:0000256" key="1">
    <source>
        <dbReference type="ARBA" id="ARBA00023015"/>
    </source>
</evidence>
<protein>
    <recommendedName>
        <fullName evidence="11">RNA polymerase sigma-70 domain-containing protein</fullName>
    </recommendedName>
</protein>
<feature type="domain" description="RNA polymerase sigma-70 region 3" evidence="7">
    <location>
        <begin position="157"/>
        <end position="231"/>
    </location>
</feature>
<keyword evidence="1" id="KW-0805">Transcription regulation</keyword>
<dbReference type="EMBL" id="UINC01003699">
    <property type="protein sequence ID" value="SVA08531.1"/>
    <property type="molecule type" value="Genomic_DNA"/>
</dbReference>
<evidence type="ECO:0000259" key="6">
    <source>
        <dbReference type="Pfam" id="PF00140"/>
    </source>
</evidence>
<dbReference type="GO" id="GO:0006352">
    <property type="term" value="P:DNA-templated transcription initiation"/>
    <property type="evidence" value="ECO:0007669"/>
    <property type="project" value="InterPro"/>
</dbReference>
<dbReference type="AlphaFoldDB" id="A0A381SZ08"/>
<dbReference type="Pfam" id="PF04545">
    <property type="entry name" value="Sigma70_r4"/>
    <property type="match status" value="1"/>
</dbReference>
<dbReference type="GO" id="GO:0016987">
    <property type="term" value="F:sigma factor activity"/>
    <property type="evidence" value="ECO:0007669"/>
    <property type="project" value="UniProtKB-KW"/>
</dbReference>